<dbReference type="OMA" id="FYLFCAN"/>
<evidence type="ECO:0000313" key="6">
    <source>
        <dbReference type="EMBL" id="CAC5795561.1"/>
    </source>
</evidence>
<dbReference type="Proteomes" id="UP000459702">
    <property type="component" value="Unassembled WGS sequence"/>
</dbReference>
<name>A0A0D6GCZ2_STAAU</name>
<dbReference type="KEGG" id="saur:SABB_03218"/>
<evidence type="ECO:0000313" key="15">
    <source>
        <dbReference type="Proteomes" id="UP000442782"/>
    </source>
</evidence>
<evidence type="ECO:0000313" key="8">
    <source>
        <dbReference type="EMBL" id="CAD7354851.1"/>
    </source>
</evidence>
<dbReference type="EMBL" id="LR133917">
    <property type="protein sequence ID" value="VDY47338.1"/>
    <property type="molecule type" value="Genomic_DNA"/>
</dbReference>
<dbReference type="Pfam" id="PF07751">
    <property type="entry name" value="Abi_2"/>
    <property type="match status" value="1"/>
</dbReference>
<evidence type="ECO:0000313" key="10">
    <source>
        <dbReference type="EMBL" id="KMR56989.1"/>
    </source>
</evidence>
<evidence type="ECO:0000313" key="20">
    <source>
        <dbReference type="Proteomes" id="UP000507112"/>
    </source>
</evidence>
<evidence type="ECO:0000313" key="5">
    <source>
        <dbReference type="EMBL" id="CAA6076223.1"/>
    </source>
</evidence>
<reference evidence="8" key="4">
    <citation type="submission" date="2020-11" db="EMBL/GenBank/DDBJ databases">
        <authorList>
            <consortium name="Pathogen Informatics"/>
        </authorList>
    </citation>
    <scope>NUCLEOTIDE SEQUENCE</scope>
    <source>
        <strain evidence="7 20">MOS105</strain>
        <strain evidence="8">NCTC13131</strain>
        <strain evidence="12">NCTC8317</strain>
        <strain evidence="1 17">S040_N01_C01</strain>
        <strain evidence="2 15">S087_N01_C01</strain>
        <strain evidence="6 19">SG160</strain>
        <strain evidence="5 18">T012_N10_C04</strain>
        <strain evidence="3 14">T012_N16_C08</strain>
        <strain evidence="4 16">T065_N03_C06</strain>
    </source>
</reference>
<reference evidence="9" key="1">
    <citation type="journal article" date="2015" name="J. Infect. Dis.">
        <title>Parallel Epidemics of Community-Associated Methicillin-Resistant Staphylococcus aureus USA300 Infection in North and South America.</title>
        <authorList>
            <person name="Planet P.J."/>
            <person name="Diaz L."/>
            <person name="Kolokotronis S.O."/>
            <person name="Narechania A."/>
            <person name="Reyes J."/>
            <person name="Xing G."/>
            <person name="Rincon S."/>
            <person name="Smith H."/>
            <person name="Panesso D."/>
            <person name="Ryan C."/>
            <person name="Smith D.P."/>
            <person name="Guzman M."/>
            <person name="Zurita J."/>
            <person name="Sebra R."/>
            <person name="Deikus G."/>
            <person name="Nolan R.L."/>
            <person name="Tenover F.C."/>
            <person name="Weinstock G.M."/>
            <person name="Robinson D.A."/>
            <person name="Arias C.A."/>
        </authorList>
    </citation>
    <scope>NUCLEOTIDE SEQUENCE</scope>
    <source>
        <strain evidence="9">CA15</strain>
        <strain evidence="10">M121</strain>
    </source>
</reference>
<reference evidence="11" key="3">
    <citation type="journal article" date="2016" name="J. Infect. Dis.">
        <title>Comparative Genomics of Community-Associated Methicillin-Resistant Staphylococcus aureus Shows the Emergence of Clone ST8-USA300 in Geneva, Switzerland.</title>
        <authorList>
            <person name="Von Dach E."/>
            <person name="Diene S.M."/>
            <person name="Fankhauser C."/>
            <person name="Schrenzel J."/>
            <person name="Harbarth S."/>
            <person name="Francois P."/>
        </authorList>
    </citation>
    <scope>NUCLEOTIDE SEQUENCE</scope>
    <source>
        <strain evidence="11">MRSA_S26</strain>
    </source>
</reference>
<keyword evidence="9" id="KW-0645">Protease</keyword>
<dbReference type="Proteomes" id="UP000505390">
    <property type="component" value="Unassembled WGS sequence"/>
</dbReference>
<keyword evidence="9" id="KW-0378">Hydrolase</keyword>
<accession>A0A0D6GCZ2</accession>
<dbReference type="EMBL" id="LFVP01000005">
    <property type="protein sequence ID" value="KSA79886.1"/>
    <property type="molecule type" value="Genomic_DNA"/>
</dbReference>
<evidence type="ECO:0000313" key="19">
    <source>
        <dbReference type="Proteomes" id="UP000505390"/>
    </source>
</evidence>
<evidence type="ECO:0000313" key="2">
    <source>
        <dbReference type="EMBL" id="CAA4121543.1"/>
    </source>
</evidence>
<dbReference type="Proteomes" id="UP000443506">
    <property type="component" value="Unassembled WGS sequence"/>
</dbReference>
<accession>A0A1E8X8S7</accession>
<proteinExistence type="predicted"/>
<evidence type="ECO:0000313" key="1">
    <source>
        <dbReference type="EMBL" id="CAA4110377.1"/>
    </source>
</evidence>
<evidence type="ECO:0000313" key="12">
    <source>
        <dbReference type="EMBL" id="VDY47338.1"/>
    </source>
</evidence>
<dbReference type="GO" id="GO:0008233">
    <property type="term" value="F:peptidase activity"/>
    <property type="evidence" value="ECO:0007669"/>
    <property type="project" value="UniProtKB-KW"/>
</dbReference>
<evidence type="ECO:0000313" key="14">
    <source>
        <dbReference type="Proteomes" id="UP000442696"/>
    </source>
</evidence>
<dbReference type="EMBL" id="CAIIGD010000003">
    <property type="protein sequence ID" value="CAC8210554.1"/>
    <property type="molecule type" value="Genomic_DNA"/>
</dbReference>
<dbReference type="EMBL" id="CACTPI010000004">
    <property type="protein sequence ID" value="CAA4110377.1"/>
    <property type="molecule type" value="Genomic_DNA"/>
</dbReference>
<evidence type="ECO:0000313" key="16">
    <source>
        <dbReference type="Proteomes" id="UP000443506"/>
    </source>
</evidence>
<dbReference type="EMBL" id="LALQ01000034">
    <property type="protein sequence ID" value="KMR56989.1"/>
    <property type="molecule type" value="Genomic_DNA"/>
</dbReference>
<evidence type="ECO:0000313" key="11">
    <source>
        <dbReference type="EMBL" id="KSA79886.1"/>
    </source>
</evidence>
<dbReference type="InterPro" id="IPR011664">
    <property type="entry name" value="Abi_system_AbiD/AbiF-like"/>
</dbReference>
<reference evidence="11" key="2">
    <citation type="submission" date="2015-06" db="EMBL/GenBank/DDBJ databases">
        <authorList>
            <person name="Diene S.M."/>
            <person name="Von Dach E."/>
            <person name="Fankhauser C."/>
            <person name="Schrenzel J."/>
            <person name="Harbarth S."/>
            <person name="Francois P."/>
        </authorList>
    </citation>
    <scope>NUCLEOTIDE SEQUENCE</scope>
    <source>
        <strain evidence="11">MRSA_S26</strain>
    </source>
</reference>
<dbReference type="GO" id="GO:0006508">
    <property type="term" value="P:proteolysis"/>
    <property type="evidence" value="ECO:0007669"/>
    <property type="project" value="UniProtKB-KW"/>
</dbReference>
<dbReference type="EMBL" id="CACTOE010000008">
    <property type="protein sequence ID" value="CAA4121543.1"/>
    <property type="molecule type" value="Genomic_DNA"/>
</dbReference>
<evidence type="ECO:0000313" key="7">
    <source>
        <dbReference type="EMBL" id="CAC8210554.1"/>
    </source>
</evidence>
<dbReference type="EMBL" id="CAIGXB010000005">
    <property type="protein sequence ID" value="CAC5795561.1"/>
    <property type="molecule type" value="Genomic_DNA"/>
</dbReference>
<evidence type="ECO:0000313" key="3">
    <source>
        <dbReference type="EMBL" id="CAA4378903.1"/>
    </source>
</evidence>
<evidence type="ECO:0000313" key="4">
    <source>
        <dbReference type="EMBL" id="CAA4673894.1"/>
    </source>
</evidence>
<dbReference type="EMBL" id="CACUNS010000006">
    <property type="protein sequence ID" value="CAA6076223.1"/>
    <property type="molecule type" value="Genomic_DNA"/>
</dbReference>
<dbReference type="Proteomes" id="UP000052129">
    <property type="component" value="Unassembled WGS sequence"/>
</dbReference>
<dbReference type="EMBL" id="UAUZ02000004">
    <property type="protein sequence ID" value="CAD7354851.1"/>
    <property type="molecule type" value="Genomic_DNA"/>
</dbReference>
<dbReference type="AlphaFoldDB" id="A0A0D6GCZ2"/>
<dbReference type="Proteomes" id="UP000507112">
    <property type="component" value="Unassembled WGS sequence"/>
</dbReference>
<gene>
    <name evidence="11" type="ORF">ACR79_09125</name>
    <name evidence="10" type="ORF">EP54_08145</name>
    <name evidence="9" type="ORF">EQ90_08525</name>
    <name evidence="8" type="ORF">NCTC13131_05825</name>
    <name evidence="12" type="ORF">NCTC8317_00345</name>
    <name evidence="2" type="ORF">SAMEA1029512_01425</name>
    <name evidence="1" type="ORF">SAMEA1029528_01207</name>
    <name evidence="3" type="ORF">SAMEA2078260_01661</name>
    <name evidence="5" type="ORF">SAMEA2078588_01276</name>
    <name evidence="4" type="ORF">SAMEA2081063_00487</name>
    <name evidence="6" type="ORF">SAMEA4008575_01681</name>
    <name evidence="7" type="ORF">SAMEA70146418_01288</name>
</gene>
<dbReference type="Proteomes" id="UP000442782">
    <property type="component" value="Unassembled WGS sequence"/>
</dbReference>
<dbReference type="Proteomes" id="UP000443708">
    <property type="component" value="Unassembled WGS sequence"/>
</dbReference>
<dbReference type="Proteomes" id="UP000280323">
    <property type="component" value="Chromosome"/>
</dbReference>
<evidence type="ECO:0000313" key="17">
    <source>
        <dbReference type="Proteomes" id="UP000443708"/>
    </source>
</evidence>
<dbReference type="Proteomes" id="UP000442696">
    <property type="component" value="Unassembled WGS sequence"/>
</dbReference>
<dbReference type="Proteomes" id="UP000251686">
    <property type="component" value="Unassembled WGS sequence"/>
</dbReference>
<dbReference type="EMBL" id="CACTQT010000008">
    <property type="protein sequence ID" value="CAA4378903.1"/>
    <property type="molecule type" value="Genomic_DNA"/>
</dbReference>
<organism evidence="8 13">
    <name type="scientific">Staphylococcus aureus</name>
    <dbReference type="NCBI Taxonomy" id="1280"/>
    <lineage>
        <taxon>Bacteria</taxon>
        <taxon>Bacillati</taxon>
        <taxon>Bacillota</taxon>
        <taxon>Bacilli</taxon>
        <taxon>Bacillales</taxon>
        <taxon>Staphylococcaceae</taxon>
        <taxon>Staphylococcus</taxon>
    </lineage>
</organism>
<protein>
    <submittedName>
        <fullName evidence="1">Abi-like family protein</fullName>
    </submittedName>
    <submittedName>
        <fullName evidence="8">Abortive infection bacteriophage resistance protein</fullName>
    </submittedName>
    <submittedName>
        <fullName evidence="9">CAAX protease</fullName>
    </submittedName>
</protein>
<dbReference type="EMBL" id="CACTWD010000002">
    <property type="protein sequence ID" value="CAA4673894.1"/>
    <property type="molecule type" value="Genomic_DNA"/>
</dbReference>
<dbReference type="EMBL" id="LALJ01000016">
    <property type="protein sequence ID" value="KMR36320.1"/>
    <property type="molecule type" value="Genomic_DNA"/>
</dbReference>
<evidence type="ECO:0000313" key="9">
    <source>
        <dbReference type="EMBL" id="KMR36320.1"/>
    </source>
</evidence>
<evidence type="ECO:0000313" key="18">
    <source>
        <dbReference type="Proteomes" id="UP000459702"/>
    </source>
</evidence>
<evidence type="ECO:0000313" key="13">
    <source>
        <dbReference type="Proteomes" id="UP000251686"/>
    </source>
</evidence>
<sequence length="324" mass="38670">MEKDDTLAEIKPMLNFDEQIAKLKQMNIFFNIIDTEKANEILRKNNYFFKLAYFRKNFEKKNGGYFIEFAYLSDLATIDMKLRYTMLHLTLDIEHSLKYLVLKLITENNQEDGYKIIDEFLCIDKSYSNSNFDTNSRTPEEVMETKIKNKNEIFKHMNKRGQLPEKLNKYYQNPPAWVCIEFMQLGQFVSFLNFYYKKYNDEELRVANILMPLVKNIRNKSAHNQPIIANLNYDSRLPQYLFEKGNNIGISRNMFGIKNFIDTFATLELHNQVCSNAIIQARYHDLDQLQKRYKRNESYYNNALAIKRFFIALDKIIDFNRPKV</sequence>